<feature type="chain" id="PRO_5045307524" evidence="1">
    <location>
        <begin position="25"/>
        <end position="195"/>
    </location>
</feature>
<evidence type="ECO:0000313" key="4">
    <source>
        <dbReference type="Proteomes" id="UP001163726"/>
    </source>
</evidence>
<feature type="domain" description="Lipid/polyisoprenoid-binding YceI-like" evidence="2">
    <location>
        <begin position="26"/>
        <end position="193"/>
    </location>
</feature>
<evidence type="ECO:0000256" key="1">
    <source>
        <dbReference type="SAM" id="SignalP"/>
    </source>
</evidence>
<feature type="signal peptide" evidence="1">
    <location>
        <begin position="1"/>
        <end position="24"/>
    </location>
</feature>
<dbReference type="Pfam" id="PF04264">
    <property type="entry name" value="YceI"/>
    <property type="match status" value="1"/>
</dbReference>
<dbReference type="PANTHER" id="PTHR34406:SF1">
    <property type="entry name" value="PROTEIN YCEI"/>
    <property type="match status" value="1"/>
</dbReference>
<name>A0ABY7AQG3_9ALTE</name>
<organism evidence="3 4">
    <name type="scientific">Catenovulum adriaticum</name>
    <dbReference type="NCBI Taxonomy" id="2984846"/>
    <lineage>
        <taxon>Bacteria</taxon>
        <taxon>Pseudomonadati</taxon>
        <taxon>Pseudomonadota</taxon>
        <taxon>Gammaproteobacteria</taxon>
        <taxon>Alteromonadales</taxon>
        <taxon>Alteromonadaceae</taxon>
        <taxon>Catenovulum</taxon>
    </lineage>
</organism>
<proteinExistence type="predicted"/>
<evidence type="ECO:0000313" key="3">
    <source>
        <dbReference type="EMBL" id="WAJ70564.1"/>
    </source>
</evidence>
<keyword evidence="1" id="KW-0732">Signal</keyword>
<dbReference type="RefSeq" id="WP_268074914.1">
    <property type="nucleotide sequence ID" value="NZ_CP109965.1"/>
</dbReference>
<protein>
    <submittedName>
        <fullName evidence="3">YceI family protein</fullName>
    </submittedName>
</protein>
<dbReference type="InterPro" id="IPR036761">
    <property type="entry name" value="TTHA0802/YceI-like_sf"/>
</dbReference>
<sequence length="195" mass="21422">MSKIRTSLLSAALLGMTLSHSAIAADYVIDDDQKGAHASINFKVKHLGYSWLQGRFNQFEGKFSYEPDNLEQAKVSVSIDTSSVDTNHARRDKHLRGEDFLDTSKHSTAKFVSTSITPAKDGKFEIKGKFTLNGVTNDLSIMASKIGEGKDPWGGYRAGFSGTTEFALKDYGIDFNLGPASTHVYLDLHVEGIRQ</sequence>
<dbReference type="SUPFAM" id="SSF101874">
    <property type="entry name" value="YceI-like"/>
    <property type="match status" value="1"/>
</dbReference>
<dbReference type="SMART" id="SM00867">
    <property type="entry name" value="YceI"/>
    <property type="match status" value="1"/>
</dbReference>
<dbReference type="Proteomes" id="UP001163726">
    <property type="component" value="Chromosome"/>
</dbReference>
<gene>
    <name evidence="3" type="ORF">OLW01_01725</name>
</gene>
<evidence type="ECO:0000259" key="2">
    <source>
        <dbReference type="SMART" id="SM00867"/>
    </source>
</evidence>
<accession>A0ABY7AQG3</accession>
<dbReference type="PANTHER" id="PTHR34406">
    <property type="entry name" value="PROTEIN YCEI"/>
    <property type="match status" value="1"/>
</dbReference>
<dbReference type="Gene3D" id="2.40.128.110">
    <property type="entry name" value="Lipid/polyisoprenoid-binding, YceI-like"/>
    <property type="match status" value="1"/>
</dbReference>
<reference evidence="3" key="1">
    <citation type="submission" date="2022-10" db="EMBL/GenBank/DDBJ databases">
        <title>Catenovulum adriacola sp. nov. isolated in the Harbour of Susak.</title>
        <authorList>
            <person name="Schoch T."/>
            <person name="Reich S.J."/>
            <person name="Stoeferle S."/>
            <person name="Flaiz M."/>
            <person name="Kazda M."/>
            <person name="Riedel C.U."/>
            <person name="Duerre P."/>
        </authorList>
    </citation>
    <scope>NUCLEOTIDE SEQUENCE</scope>
    <source>
        <strain evidence="3">TS8</strain>
    </source>
</reference>
<keyword evidence="4" id="KW-1185">Reference proteome</keyword>
<dbReference type="NCBIfam" id="NF002994">
    <property type="entry name" value="PRK03757.1"/>
    <property type="match status" value="1"/>
</dbReference>
<dbReference type="InterPro" id="IPR007372">
    <property type="entry name" value="Lipid/polyisoprenoid-bd_YceI"/>
</dbReference>
<dbReference type="EMBL" id="CP109965">
    <property type="protein sequence ID" value="WAJ70564.1"/>
    <property type="molecule type" value="Genomic_DNA"/>
</dbReference>